<dbReference type="GeneID" id="19175469"/>
<feature type="compositionally biased region" description="Acidic residues" evidence="1">
    <location>
        <begin position="441"/>
        <end position="453"/>
    </location>
</feature>
<dbReference type="AlphaFoldDB" id="W9W8R7"/>
<dbReference type="Pfam" id="PF04004">
    <property type="entry name" value="Leo1"/>
    <property type="match status" value="1"/>
</dbReference>
<feature type="region of interest" description="Disordered" evidence="1">
    <location>
        <begin position="1"/>
        <end position="65"/>
    </location>
</feature>
<evidence type="ECO:0000313" key="3">
    <source>
        <dbReference type="Proteomes" id="UP000019473"/>
    </source>
</evidence>
<comment type="caution">
    <text evidence="2">The sequence shown here is derived from an EMBL/GenBank/DDBJ whole genome shotgun (WGS) entry which is preliminary data.</text>
</comment>
<dbReference type="GO" id="GO:0006368">
    <property type="term" value="P:transcription elongation by RNA polymerase II"/>
    <property type="evidence" value="ECO:0007669"/>
    <property type="project" value="InterPro"/>
</dbReference>
<evidence type="ECO:0000256" key="1">
    <source>
        <dbReference type="SAM" id="MobiDB-lite"/>
    </source>
</evidence>
<feature type="compositionally biased region" description="Basic residues" evidence="1">
    <location>
        <begin position="338"/>
        <end position="348"/>
    </location>
</feature>
<feature type="compositionally biased region" description="Low complexity" evidence="1">
    <location>
        <begin position="313"/>
        <end position="323"/>
    </location>
</feature>
<keyword evidence="3" id="KW-1185">Reference proteome</keyword>
<protein>
    <recommendedName>
        <fullName evidence="4">RNA polymerase-associated protein LEO1</fullName>
    </recommendedName>
</protein>
<dbReference type="EMBL" id="AMGW01000001">
    <property type="protein sequence ID" value="EXJ64517.1"/>
    <property type="molecule type" value="Genomic_DNA"/>
</dbReference>
<reference evidence="2 3" key="1">
    <citation type="submission" date="2013-03" db="EMBL/GenBank/DDBJ databases">
        <title>The Genome Sequence of Cladophialophora yegresii CBS 114405.</title>
        <authorList>
            <consortium name="The Broad Institute Genomics Platform"/>
            <person name="Cuomo C."/>
            <person name="de Hoog S."/>
            <person name="Gorbushina A."/>
            <person name="Walker B."/>
            <person name="Young S.K."/>
            <person name="Zeng Q."/>
            <person name="Gargeya S."/>
            <person name="Fitzgerald M."/>
            <person name="Haas B."/>
            <person name="Abouelleil A."/>
            <person name="Allen A.W."/>
            <person name="Alvarado L."/>
            <person name="Arachchi H.M."/>
            <person name="Berlin A.M."/>
            <person name="Chapman S.B."/>
            <person name="Gainer-Dewar J."/>
            <person name="Goldberg J."/>
            <person name="Griggs A."/>
            <person name="Gujja S."/>
            <person name="Hansen M."/>
            <person name="Howarth C."/>
            <person name="Imamovic A."/>
            <person name="Ireland A."/>
            <person name="Larimer J."/>
            <person name="McCowan C."/>
            <person name="Murphy C."/>
            <person name="Pearson M."/>
            <person name="Poon T.W."/>
            <person name="Priest M."/>
            <person name="Roberts A."/>
            <person name="Saif S."/>
            <person name="Shea T."/>
            <person name="Sisk P."/>
            <person name="Sykes S."/>
            <person name="Wortman J."/>
            <person name="Nusbaum C."/>
            <person name="Birren B."/>
        </authorList>
    </citation>
    <scope>NUCLEOTIDE SEQUENCE [LARGE SCALE GENOMIC DNA]</scope>
    <source>
        <strain evidence="2 3">CBS 114405</strain>
    </source>
</reference>
<dbReference type="HOGENOM" id="CLU_030892_0_0_1"/>
<name>W9W8R7_9EURO</name>
<dbReference type="GO" id="GO:0016593">
    <property type="term" value="C:Cdc73/Paf1 complex"/>
    <property type="evidence" value="ECO:0007669"/>
    <property type="project" value="InterPro"/>
</dbReference>
<feature type="compositionally biased region" description="Acidic residues" evidence="1">
    <location>
        <begin position="26"/>
        <end position="41"/>
    </location>
</feature>
<dbReference type="RefSeq" id="XP_007753084.1">
    <property type="nucleotide sequence ID" value="XM_007754894.1"/>
</dbReference>
<sequence length="472" mass="53293">MSAEVESAVNPSLEEDDLPDLNGDGASDDDGDLFGDDEDEAQNNVNRRLEDTELDSGDDEGRNDRVAATVEDEEAIYEEQKQLKLLDVDVARIKPPEGDELFLVNIPEFLGIKHRNFDYATYEPPTKPHDGSDAKFSAFSTANTSLFWRRDPQNRDNIQSNGRIIRWSDGSFTLQIASKPTEQYRISTTAMRPGWPRKTTNQEHYDPARESNNYLGAPHQTIGMDLQIVAPFDASMKIQPTGDIADAAELKLRQSIAAKAELNDVPSSFKSVKIDPELARKKAEQAEKDIARNARKKEAAAERQFTRRDKVLGRSGLGRSTGLTIGGLEDDMPTARGVKAKPARRKSNRRGDILSDEDEDDEAYRRRGREDEYDREDDFVADSDEEPEVYEDDGAEEAEAEEDDDPDNDDLEIEGRQTVVENRTRGGARDRERTPKRSRDDEDDDDAEAEDDTEVRRPAPRKQRRIVDDDEE</sequence>
<dbReference type="InterPro" id="IPR007149">
    <property type="entry name" value="Leo1"/>
</dbReference>
<evidence type="ECO:0008006" key="4">
    <source>
        <dbReference type="Google" id="ProtNLM"/>
    </source>
</evidence>
<dbReference type="GO" id="GO:1990269">
    <property type="term" value="F:RNA polymerase II C-terminal domain phosphoserine binding"/>
    <property type="evidence" value="ECO:0007669"/>
    <property type="project" value="TreeGrafter"/>
</dbReference>
<feature type="compositionally biased region" description="Basic and acidic residues" evidence="1">
    <location>
        <begin position="292"/>
        <end position="312"/>
    </location>
</feature>
<organism evidence="2 3">
    <name type="scientific">Cladophialophora yegresii CBS 114405</name>
    <dbReference type="NCBI Taxonomy" id="1182544"/>
    <lineage>
        <taxon>Eukaryota</taxon>
        <taxon>Fungi</taxon>
        <taxon>Dikarya</taxon>
        <taxon>Ascomycota</taxon>
        <taxon>Pezizomycotina</taxon>
        <taxon>Eurotiomycetes</taxon>
        <taxon>Chaetothyriomycetidae</taxon>
        <taxon>Chaetothyriales</taxon>
        <taxon>Herpotrichiellaceae</taxon>
        <taxon>Cladophialophora</taxon>
    </lineage>
</organism>
<proteinExistence type="predicted"/>
<dbReference type="Proteomes" id="UP000019473">
    <property type="component" value="Unassembled WGS sequence"/>
</dbReference>
<feature type="compositionally biased region" description="Basic and acidic residues" evidence="1">
    <location>
        <begin position="363"/>
        <end position="372"/>
    </location>
</feature>
<dbReference type="GO" id="GO:0032968">
    <property type="term" value="P:positive regulation of transcription elongation by RNA polymerase II"/>
    <property type="evidence" value="ECO:0007669"/>
    <property type="project" value="TreeGrafter"/>
</dbReference>
<evidence type="ECO:0000313" key="2">
    <source>
        <dbReference type="EMBL" id="EXJ64517.1"/>
    </source>
</evidence>
<feature type="compositionally biased region" description="Basic and acidic residues" evidence="1">
    <location>
        <begin position="422"/>
        <end position="440"/>
    </location>
</feature>
<gene>
    <name evidence="2" type="ORF">A1O7_00853</name>
</gene>
<feature type="compositionally biased region" description="Acidic residues" evidence="1">
    <location>
        <begin position="373"/>
        <end position="412"/>
    </location>
</feature>
<dbReference type="STRING" id="1182544.W9W8R7"/>
<dbReference type="eggNOG" id="KOG2428">
    <property type="taxonomic scope" value="Eukaryota"/>
</dbReference>
<dbReference type="VEuPathDB" id="FungiDB:A1O7_00853"/>
<dbReference type="PANTHER" id="PTHR23146:SF0">
    <property type="entry name" value="RNA POLYMERASE-ASSOCIATED PROTEIN LEO1"/>
    <property type="match status" value="1"/>
</dbReference>
<dbReference type="OrthoDB" id="20844at2759"/>
<accession>W9W8R7</accession>
<dbReference type="PANTHER" id="PTHR23146">
    <property type="entry name" value="LEO1 PROTEIN"/>
    <property type="match status" value="1"/>
</dbReference>
<feature type="region of interest" description="Disordered" evidence="1">
    <location>
        <begin position="292"/>
        <end position="472"/>
    </location>
</feature>